<keyword evidence="3" id="KW-1185">Reference proteome</keyword>
<sequence length="80" mass="8779">EILQWYLSHSEPSRGRKATSSCVVSRRQVGGVTGLQFSPGSEGGARLIPREQISEEDEALYEKVCQESSGRWSVWIPAAG</sequence>
<gene>
    <name evidence="2" type="ORF">AAFF_G00198860</name>
</gene>
<evidence type="ECO:0000313" key="3">
    <source>
        <dbReference type="Proteomes" id="UP001221898"/>
    </source>
</evidence>
<comment type="caution">
    <text evidence="2">The sequence shown here is derived from an EMBL/GenBank/DDBJ whole genome shotgun (WGS) entry which is preliminary data.</text>
</comment>
<feature type="domain" description="TANGO6 HEAT repeat" evidence="1">
    <location>
        <begin position="1"/>
        <end position="68"/>
    </location>
</feature>
<feature type="non-terminal residue" evidence="2">
    <location>
        <position position="80"/>
    </location>
</feature>
<name>A0AAD7R0K4_9TELE</name>
<evidence type="ECO:0000259" key="1">
    <source>
        <dbReference type="Pfam" id="PF23565"/>
    </source>
</evidence>
<dbReference type="Pfam" id="PF23565">
    <property type="entry name" value="ARM_TANGO6"/>
    <property type="match status" value="1"/>
</dbReference>
<evidence type="ECO:0000313" key="2">
    <source>
        <dbReference type="EMBL" id="KAJ8347460.1"/>
    </source>
</evidence>
<dbReference type="AlphaFoldDB" id="A0AAD7R0K4"/>
<accession>A0AAD7R0K4</accession>
<protein>
    <recommendedName>
        <fullName evidence="1">TANGO6 HEAT repeat domain-containing protein</fullName>
    </recommendedName>
</protein>
<dbReference type="EMBL" id="JAINUG010002656">
    <property type="protein sequence ID" value="KAJ8347460.1"/>
    <property type="molecule type" value="Genomic_DNA"/>
</dbReference>
<reference evidence="2" key="1">
    <citation type="journal article" date="2023" name="Science">
        <title>Genome structures resolve the early diversification of teleost fishes.</title>
        <authorList>
            <person name="Parey E."/>
            <person name="Louis A."/>
            <person name="Montfort J."/>
            <person name="Bouchez O."/>
            <person name="Roques C."/>
            <person name="Iampietro C."/>
            <person name="Lluch J."/>
            <person name="Castinel A."/>
            <person name="Donnadieu C."/>
            <person name="Desvignes T."/>
            <person name="Floi Bucao C."/>
            <person name="Jouanno E."/>
            <person name="Wen M."/>
            <person name="Mejri S."/>
            <person name="Dirks R."/>
            <person name="Jansen H."/>
            <person name="Henkel C."/>
            <person name="Chen W.J."/>
            <person name="Zahm M."/>
            <person name="Cabau C."/>
            <person name="Klopp C."/>
            <person name="Thompson A.W."/>
            <person name="Robinson-Rechavi M."/>
            <person name="Braasch I."/>
            <person name="Lecointre G."/>
            <person name="Bobe J."/>
            <person name="Postlethwait J.H."/>
            <person name="Berthelot C."/>
            <person name="Roest Crollius H."/>
            <person name="Guiguen Y."/>
        </authorList>
    </citation>
    <scope>NUCLEOTIDE SEQUENCE</scope>
    <source>
        <strain evidence="2">NC1722</strain>
    </source>
</reference>
<organism evidence="2 3">
    <name type="scientific">Aldrovandia affinis</name>
    <dbReference type="NCBI Taxonomy" id="143900"/>
    <lineage>
        <taxon>Eukaryota</taxon>
        <taxon>Metazoa</taxon>
        <taxon>Chordata</taxon>
        <taxon>Craniata</taxon>
        <taxon>Vertebrata</taxon>
        <taxon>Euteleostomi</taxon>
        <taxon>Actinopterygii</taxon>
        <taxon>Neopterygii</taxon>
        <taxon>Teleostei</taxon>
        <taxon>Notacanthiformes</taxon>
        <taxon>Halosauridae</taxon>
        <taxon>Aldrovandia</taxon>
    </lineage>
</organism>
<proteinExistence type="predicted"/>
<dbReference type="Proteomes" id="UP001221898">
    <property type="component" value="Unassembled WGS sequence"/>
</dbReference>
<dbReference type="InterPro" id="IPR057407">
    <property type="entry name" value="HEAT_TANGO6"/>
</dbReference>